<keyword evidence="3" id="KW-1185">Reference proteome</keyword>
<name>A0A1A6C7K8_9GAMM</name>
<dbReference type="RefSeq" id="WP_052064056.1">
    <property type="nucleotide sequence ID" value="NZ_JQSG02000001.1"/>
</dbReference>
<sequence length="106" mass="11354">MSEAPETPKKRTRSAKTATPKTPAKTAAAGKTTAKRTATAKPAASRSRKSKTSGTTQVTPEQRYRMIAEAAFYIAESHGFDPARSLNDWLEAEGAIDARLGGHLTH</sequence>
<evidence type="ECO:0000256" key="1">
    <source>
        <dbReference type="SAM" id="MobiDB-lite"/>
    </source>
</evidence>
<dbReference type="STRING" id="160660.BJI67_08815"/>
<dbReference type="EMBL" id="JQSG02000001">
    <property type="protein sequence ID" value="OBS10535.1"/>
    <property type="molecule type" value="Genomic_DNA"/>
</dbReference>
<feature type="region of interest" description="Disordered" evidence="1">
    <location>
        <begin position="1"/>
        <end position="62"/>
    </location>
</feature>
<evidence type="ECO:0000313" key="3">
    <source>
        <dbReference type="Proteomes" id="UP000029273"/>
    </source>
</evidence>
<reference evidence="2 3" key="1">
    <citation type="journal article" date="2014" name="Genome Announc.">
        <title>Draft Genome Sequence of the Iron-Oxidizing, Acidophilic, and Halotolerant 'Thiobacillus prosperus' Type Strain DSM 5130.</title>
        <authorList>
            <person name="Ossandon F.J."/>
            <person name="Cardenas J.P."/>
            <person name="Corbett M."/>
            <person name="Quatrini R."/>
            <person name="Holmes D.S."/>
            <person name="Watkin E."/>
        </authorList>
    </citation>
    <scope>NUCLEOTIDE SEQUENCE [LARGE SCALE GENOMIC DNA]</scope>
    <source>
        <strain evidence="2 3">DSM 5130</strain>
    </source>
</reference>
<dbReference type="OrthoDB" id="8538784at2"/>
<dbReference type="Proteomes" id="UP000029273">
    <property type="component" value="Unassembled WGS sequence"/>
</dbReference>
<proteinExistence type="predicted"/>
<dbReference type="InterPro" id="IPR021327">
    <property type="entry name" value="DUF2934"/>
</dbReference>
<gene>
    <name evidence="2" type="ORF">Thpro_020251</name>
</gene>
<protein>
    <recommendedName>
        <fullName evidence="4">DUF2934 domain-containing protein</fullName>
    </recommendedName>
</protein>
<comment type="caution">
    <text evidence="2">The sequence shown here is derived from an EMBL/GenBank/DDBJ whole genome shotgun (WGS) entry which is preliminary data.</text>
</comment>
<dbReference type="Pfam" id="PF11154">
    <property type="entry name" value="DUF2934"/>
    <property type="match status" value="1"/>
</dbReference>
<dbReference type="AlphaFoldDB" id="A0A1A6C7K8"/>
<accession>A0A1A6C7K8</accession>
<feature type="compositionally biased region" description="Low complexity" evidence="1">
    <location>
        <begin position="15"/>
        <end position="45"/>
    </location>
</feature>
<organism evidence="2 3">
    <name type="scientific">Acidihalobacter prosperus</name>
    <dbReference type="NCBI Taxonomy" id="160660"/>
    <lineage>
        <taxon>Bacteria</taxon>
        <taxon>Pseudomonadati</taxon>
        <taxon>Pseudomonadota</taxon>
        <taxon>Gammaproteobacteria</taxon>
        <taxon>Chromatiales</taxon>
        <taxon>Ectothiorhodospiraceae</taxon>
        <taxon>Acidihalobacter</taxon>
    </lineage>
</organism>
<evidence type="ECO:0000313" key="2">
    <source>
        <dbReference type="EMBL" id="OBS10535.1"/>
    </source>
</evidence>
<evidence type="ECO:0008006" key="4">
    <source>
        <dbReference type="Google" id="ProtNLM"/>
    </source>
</evidence>